<keyword evidence="3" id="KW-1185">Reference proteome</keyword>
<feature type="compositionally biased region" description="Basic and acidic residues" evidence="1">
    <location>
        <begin position="156"/>
        <end position="167"/>
    </location>
</feature>
<evidence type="ECO:0000313" key="2">
    <source>
        <dbReference type="EMBL" id="PNS13925.1"/>
    </source>
</evidence>
<sequence>MAPNRTLQWPRSKPEELSSNPLTDRERRRRSNLSETQADYERQKKADQEHNRRHLRIFKESDVYIKAESDKAREGLLKAEAQRLDKKRIASGNHHSLLPTEYKRASKPNRICTWASQLAGDDEAENEYVELEREERKKEAEERARETMQRALEMTGRIKDEPVVKTEPEEDEPLPSIPVERWALGNTPGMPRPNY</sequence>
<dbReference type="Proteomes" id="UP000243797">
    <property type="component" value="Unassembled WGS sequence"/>
</dbReference>
<accession>A0A2K1QFP4</accession>
<dbReference type="EMBL" id="NKHZ01000089">
    <property type="protein sequence ID" value="PNS13925.1"/>
    <property type="molecule type" value="Genomic_DNA"/>
</dbReference>
<protein>
    <submittedName>
        <fullName evidence="2">Uncharacterized protein</fullName>
    </submittedName>
</protein>
<organism evidence="2 3">
    <name type="scientific">Sphaceloma murrayae</name>
    <dbReference type="NCBI Taxonomy" id="2082308"/>
    <lineage>
        <taxon>Eukaryota</taxon>
        <taxon>Fungi</taxon>
        <taxon>Dikarya</taxon>
        <taxon>Ascomycota</taxon>
        <taxon>Pezizomycotina</taxon>
        <taxon>Dothideomycetes</taxon>
        <taxon>Dothideomycetidae</taxon>
        <taxon>Myriangiales</taxon>
        <taxon>Elsinoaceae</taxon>
        <taxon>Sphaceloma</taxon>
    </lineage>
</organism>
<name>A0A2K1QFP4_9PEZI</name>
<feature type="region of interest" description="Disordered" evidence="1">
    <location>
        <begin position="131"/>
        <end position="195"/>
    </location>
</feature>
<dbReference type="OrthoDB" id="3887771at2759"/>
<dbReference type="AlphaFoldDB" id="A0A2K1QFP4"/>
<feature type="region of interest" description="Disordered" evidence="1">
    <location>
        <begin position="1"/>
        <end position="53"/>
    </location>
</feature>
<feature type="compositionally biased region" description="Basic and acidic residues" evidence="1">
    <location>
        <begin position="131"/>
        <end position="148"/>
    </location>
</feature>
<reference evidence="2 3" key="1">
    <citation type="submission" date="2017-06" db="EMBL/GenBank/DDBJ databases">
        <title>Draft genome sequence of a variant of Elsinoe murrayae.</title>
        <authorList>
            <person name="Cheng Q."/>
        </authorList>
    </citation>
    <scope>NUCLEOTIDE SEQUENCE [LARGE SCALE GENOMIC DNA]</scope>
    <source>
        <strain evidence="2 3">CQ-2017a</strain>
    </source>
</reference>
<dbReference type="InParanoid" id="A0A2K1QFP4"/>
<gene>
    <name evidence="2" type="ORF">CAC42_1416</name>
</gene>
<comment type="caution">
    <text evidence="2">The sequence shown here is derived from an EMBL/GenBank/DDBJ whole genome shotgun (WGS) entry which is preliminary data.</text>
</comment>
<feature type="compositionally biased region" description="Basic and acidic residues" evidence="1">
    <location>
        <begin position="39"/>
        <end position="50"/>
    </location>
</feature>
<evidence type="ECO:0000256" key="1">
    <source>
        <dbReference type="SAM" id="MobiDB-lite"/>
    </source>
</evidence>
<evidence type="ECO:0000313" key="3">
    <source>
        <dbReference type="Proteomes" id="UP000243797"/>
    </source>
</evidence>
<proteinExistence type="predicted"/>